<accession>A0ABS8BXQ4</accession>
<protein>
    <submittedName>
        <fullName evidence="1">Uncharacterized protein</fullName>
    </submittedName>
</protein>
<proteinExistence type="predicted"/>
<name>A0ABS8BXQ4_9RHOB</name>
<reference evidence="1" key="1">
    <citation type="submission" date="2021-10" db="EMBL/GenBank/DDBJ databases">
        <title>Loktanella gaetbuli sp. nov., isolated from a tidal flat.</title>
        <authorList>
            <person name="Park S."/>
            <person name="Yoon J.-H."/>
        </authorList>
    </citation>
    <scope>NUCLEOTIDE SEQUENCE</scope>
    <source>
        <strain evidence="1">TSTF-M6</strain>
    </source>
</reference>
<evidence type="ECO:0000313" key="2">
    <source>
        <dbReference type="Proteomes" id="UP001138961"/>
    </source>
</evidence>
<evidence type="ECO:0000313" key="1">
    <source>
        <dbReference type="EMBL" id="MCB5200480.1"/>
    </source>
</evidence>
<sequence length="1501" mass="163336">MPTDLDLLPPDILFDPKLHPRGDVFGNMKPDCPLTMLPIRIETVFSGGSPPATLHVRVYPDDIHMNDHDTRLTQDEETIGLEFWKRFEAAAGDDKTEQALRAWIIDALSERRAAYVIDVTRTNPATDIKRARKPRPALAACLPKFWRVVGYRRRADGTLEEMVSEDGAQIEKTLCLDPLYGDGKDRDAPPQRNIVWMKDYSKALEFGMAVDVPLFGKKWTQEDGIALLLVYGVNAPASREQARELETLMTAHRFSGGLAFQAQGVPTNSVEDRRSPITTDPTVEDGTLDTVLSPLDLTEAPEANGRRLSHLLGGTDGGPLERVDGAEREEDSGQRWMNEALWPVTWGAYFNALLVDPSGNRSLPDGVVNTARDAFLYDVRGGGPLPALRVGTQPYGILPVRAHHVPTAWKSPDPWFETILLRLRDVWLDGTPLVPKLSARGNGPPDEELTDVVQVLGAQPHPSRFLVRKLRDWRNNSYDDEWASILAAFGLFFLAGNDPHYGHPSLSVLGQWGWGLAMMGDEAPLDAGANMPPDAFAALIEGDFSSAEAQLEFLMNLRDNVADLVEDSDKIDGARVWLDRSIAILNAYFTRLEPLLSDLGNLPLSKVAGVLHDETQDPIIGMHIYDNKTREFTRSLVMGGFSGDGQSIPAQPSTYLAKALAQVPNDSRRDLSAMLDLVKPPVGTTGNTLNQPRMPSQSSARIEGLRGTTALRPAPSVVQPNPADFFTENTQRIPFDRPDEKPLLQQLVDAAVPELRDGERTGFRAALKGLLGLPVPTLEWHLRETLGLASHRLDAWLTALATRRLRDLQPNGRAQYGGYGFVLDLKPDEKLRDSDGYQHAPSTQQAVTAGILRSAWRNHGRDDQASPLAVNLQSDRIRTADRLIQAVAQGRELGDVLGYDFERGLHDKGLDRLLNAIRVAVLRADGKPPRVDGPMDGLSLIEAFDRGDLQSTLDRIKPDTDKTDVETLIKSVKASFDALGDAGLTEAVHYLAQGNATRAAAILDAISLGEAPPSELRHARTDISKSELAHTVALSLPLPAKDAPPQTGLAASHPSLNAFIEPLLLGFSRLTVQVITKDIVHDVPLNALGLSALDLVLEAARPAALGQRAMIHLVNTGAELPPDAYCPTSLTEKPIGSVSPDLEDFEELCVALADHLSSLRPLMPDALTTGLPNRSISLDQTALSKKLKNECQNIKTAADHLEQVIDGSLNGAEEQLLNALADLAKLGFPAALPGTELIADPHSHALRVFARSAVKAARKRSEAASSILENAPSLDQCLALAKKLSGNRLPAEVKLNGGTFGPRNGIQMSPLAVELADWAGKYAHIRPDLRRWTRAVDTARLLAPDLTFNIKLRQHSSKKLPRWMGLHLPPEGSDGGSSWVLVDGGGVPKLKKGSSSTGYIIDRWTERLPAPEATTGVAFHFDAPSSKPPQAILLAVTPEEGMPWSDALLRRTLIETIENAQLRAVTGTELGKLGHHLPAIFAKGGLDAGPQPPPPAEENTE</sequence>
<comment type="caution">
    <text evidence="1">The sequence shown here is derived from an EMBL/GenBank/DDBJ whole genome shotgun (WGS) entry which is preliminary data.</text>
</comment>
<dbReference type="Proteomes" id="UP001138961">
    <property type="component" value="Unassembled WGS sequence"/>
</dbReference>
<dbReference type="EMBL" id="JAJATZ010000008">
    <property type="protein sequence ID" value="MCB5200480.1"/>
    <property type="molecule type" value="Genomic_DNA"/>
</dbReference>
<dbReference type="RefSeq" id="WP_226748997.1">
    <property type="nucleotide sequence ID" value="NZ_JAJATZ010000008.1"/>
</dbReference>
<organism evidence="1 2">
    <name type="scientific">Loktanella gaetbuli</name>
    <dbReference type="NCBI Taxonomy" id="2881335"/>
    <lineage>
        <taxon>Bacteria</taxon>
        <taxon>Pseudomonadati</taxon>
        <taxon>Pseudomonadota</taxon>
        <taxon>Alphaproteobacteria</taxon>
        <taxon>Rhodobacterales</taxon>
        <taxon>Roseobacteraceae</taxon>
        <taxon>Loktanella</taxon>
    </lineage>
</organism>
<keyword evidence="2" id="KW-1185">Reference proteome</keyword>
<gene>
    <name evidence="1" type="ORF">LGQ03_14620</name>
</gene>